<keyword evidence="2" id="KW-1185">Reference proteome</keyword>
<comment type="caution">
    <text evidence="1">The sequence shown here is derived from an EMBL/GenBank/DDBJ whole genome shotgun (WGS) entry which is preliminary data.</text>
</comment>
<evidence type="ECO:0000313" key="1">
    <source>
        <dbReference type="EMBL" id="MBO9204851.1"/>
    </source>
</evidence>
<gene>
    <name evidence="1" type="ORF">J7I42_31465</name>
</gene>
<evidence type="ECO:0000313" key="2">
    <source>
        <dbReference type="Proteomes" id="UP000677244"/>
    </source>
</evidence>
<proteinExistence type="predicted"/>
<dbReference type="EMBL" id="JAGHKO010000017">
    <property type="protein sequence ID" value="MBO9204851.1"/>
    <property type="molecule type" value="Genomic_DNA"/>
</dbReference>
<reference evidence="1 2" key="1">
    <citation type="submission" date="2021-03" db="EMBL/GenBank/DDBJ databases">
        <title>Assistant Professor.</title>
        <authorList>
            <person name="Huq M.A."/>
        </authorList>
    </citation>
    <scope>NUCLEOTIDE SEQUENCE [LARGE SCALE GENOMIC DNA]</scope>
    <source>
        <strain evidence="1 2">MAH-29</strain>
    </source>
</reference>
<sequence>MTEPVLFTINALDKIQQPYFGIDWWGQGRLNSVNANEQTHKAAFRHWERVFTYELYYKIRKMIDEKIGKGENADYWNKVMLQGELQKKELEEMSLSELDLEQLEKEYIPDFIFHQIETSLYQELIIEVKTKPNMTFSNFKDDLFKINQFIKRYKFKEGMFIAANNEFKHIEEQIKANNAYINIDTETKQNIYIVTRKDEKDTSKYKTLKEITSS</sequence>
<protein>
    <submittedName>
        <fullName evidence="1">Uncharacterized protein</fullName>
    </submittedName>
</protein>
<dbReference type="Proteomes" id="UP000677244">
    <property type="component" value="Unassembled WGS sequence"/>
</dbReference>
<organism evidence="1 2">
    <name type="scientific">Niastella soli</name>
    <dbReference type="NCBI Taxonomy" id="2821487"/>
    <lineage>
        <taxon>Bacteria</taxon>
        <taxon>Pseudomonadati</taxon>
        <taxon>Bacteroidota</taxon>
        <taxon>Chitinophagia</taxon>
        <taxon>Chitinophagales</taxon>
        <taxon>Chitinophagaceae</taxon>
        <taxon>Niastella</taxon>
    </lineage>
</organism>
<accession>A0ABS3Z5Z7</accession>
<dbReference type="Gene3D" id="3.90.1570.20">
    <property type="match status" value="1"/>
</dbReference>
<dbReference type="RefSeq" id="WP_209143837.1">
    <property type="nucleotide sequence ID" value="NZ_JAGHKO010000017.1"/>
</dbReference>
<name>A0ABS3Z5Z7_9BACT</name>